<name>A0AAJ7JA93_9HYME</name>
<dbReference type="Gene3D" id="3.30.420.10">
    <property type="entry name" value="Ribonuclease H-like superfamily/Ribonuclease H"/>
    <property type="match status" value="1"/>
</dbReference>
<dbReference type="GO" id="GO:0071897">
    <property type="term" value="P:DNA biosynthetic process"/>
    <property type="evidence" value="ECO:0007669"/>
    <property type="project" value="UniProtKB-ARBA"/>
</dbReference>
<organism evidence="2 3">
    <name type="scientific">Ceratina calcarata</name>
    <dbReference type="NCBI Taxonomy" id="156304"/>
    <lineage>
        <taxon>Eukaryota</taxon>
        <taxon>Metazoa</taxon>
        <taxon>Ecdysozoa</taxon>
        <taxon>Arthropoda</taxon>
        <taxon>Hexapoda</taxon>
        <taxon>Insecta</taxon>
        <taxon>Pterygota</taxon>
        <taxon>Neoptera</taxon>
        <taxon>Endopterygota</taxon>
        <taxon>Hymenoptera</taxon>
        <taxon>Apocrita</taxon>
        <taxon>Aculeata</taxon>
        <taxon>Apoidea</taxon>
        <taxon>Anthophila</taxon>
        <taxon>Apidae</taxon>
        <taxon>Ceratina</taxon>
        <taxon>Zadontomerus</taxon>
    </lineage>
</organism>
<keyword evidence="2" id="KW-1185">Reference proteome</keyword>
<dbReference type="InterPro" id="IPR008042">
    <property type="entry name" value="Retrotrans_Pao"/>
</dbReference>
<dbReference type="GO" id="GO:0004523">
    <property type="term" value="F:RNA-DNA hybrid ribonuclease activity"/>
    <property type="evidence" value="ECO:0007669"/>
    <property type="project" value="InterPro"/>
</dbReference>
<dbReference type="InterPro" id="IPR043502">
    <property type="entry name" value="DNA/RNA_pol_sf"/>
</dbReference>
<dbReference type="GO" id="GO:0003676">
    <property type="term" value="F:nucleic acid binding"/>
    <property type="evidence" value="ECO:0007669"/>
    <property type="project" value="InterPro"/>
</dbReference>
<evidence type="ECO:0000313" key="3">
    <source>
        <dbReference type="RefSeq" id="XP_017888626.1"/>
    </source>
</evidence>
<dbReference type="PROSITE" id="PS50879">
    <property type="entry name" value="RNASE_H_1"/>
    <property type="match status" value="1"/>
</dbReference>
<proteinExistence type="predicted"/>
<feature type="domain" description="RNase H type-1" evidence="1">
    <location>
        <begin position="341"/>
        <end position="485"/>
    </location>
</feature>
<dbReference type="InterPro" id="IPR002156">
    <property type="entry name" value="RNaseH_domain"/>
</dbReference>
<dbReference type="InterPro" id="IPR036397">
    <property type="entry name" value="RNaseH_sf"/>
</dbReference>
<reference evidence="3" key="1">
    <citation type="submission" date="2025-08" db="UniProtKB">
        <authorList>
            <consortium name="RefSeq"/>
        </authorList>
    </citation>
    <scope>IDENTIFICATION</scope>
    <source>
        <tissue evidence="3">Whole body</tissue>
    </source>
</reference>
<dbReference type="Pfam" id="PF17921">
    <property type="entry name" value="Integrase_H2C2"/>
    <property type="match status" value="1"/>
</dbReference>
<dbReference type="RefSeq" id="XP_017888626.1">
    <property type="nucleotide sequence ID" value="XM_018033137.1"/>
</dbReference>
<dbReference type="KEGG" id="ccal:108630075"/>
<gene>
    <name evidence="3" type="primary">LOC108630075</name>
</gene>
<dbReference type="InterPro" id="IPR041588">
    <property type="entry name" value="Integrase_H2C2"/>
</dbReference>
<sequence length="736" mass="85034">MERFFQKGYAKMAVNEPTGKRVRYLPHFGVQNINKPGKVRIVYDSAAESRGKSFNSFLLAGPDLLKSLLGVLMRFRQFAYAIKADIRDMFLKIKISKEDQDAQRFLWRGANRTGEPKECIFTSVLFGAKSSPCTAIYIKNKNASQYLSRFPATANSLIENCYMDDFLDSCETITEAAERVEQAITINEFANWEMHGWASNAPEVLENRKIDDNAGTLVKEDVNKLNNEKILGLKWANSSDELMFNFNQKKITDDFYSGQKRPTKREFLGVIMSVFDPLGFLTPFTIQSRILMQNIWSSGIGWDEALRDEEFEHWRQWLHDLEKVKICSIPRCYQNYDYQVREAELHVFCDASTKAYAAVAYWRFILNNDSFHVAIIMAKSRVAPLKPSTIPRLELQAALVATRLARTIEKEHDFKIKRRVFWSDSQTVLHWISKDPREFRVFVANRLDEIRENSEIKEWRWVPTKDNPADDGTRAAPNALDKGSRWLTGPPFLREIESSWPSNKDKFNGNPEDLEYVKTLRSVMSIEGELAIIDFSRFSSLNRLLFVVSRVLEAIDIWRNRKHTLIERRVNAEKICYKLSQSISFAEEINCIKKSKSIPKSSKIAPLGAFLDMDHVLRAEGRLKNFIGQDFETQPIILDAREDFARLLIKDYHERFYHGNHESVINEIRQRFWIVGLRQALKGLAARCIICTIRRGLPAKPKMADLPPGRLAGFLRPFSHCSLDYFGPMQVKIGRT</sequence>
<evidence type="ECO:0000313" key="2">
    <source>
        <dbReference type="Proteomes" id="UP000694925"/>
    </source>
</evidence>
<dbReference type="PANTHER" id="PTHR47331">
    <property type="entry name" value="PHD-TYPE DOMAIN-CONTAINING PROTEIN"/>
    <property type="match status" value="1"/>
</dbReference>
<dbReference type="Proteomes" id="UP000694925">
    <property type="component" value="Unplaced"/>
</dbReference>
<dbReference type="Pfam" id="PF05380">
    <property type="entry name" value="Peptidase_A17"/>
    <property type="match status" value="1"/>
</dbReference>
<dbReference type="AlphaFoldDB" id="A0AAJ7JA93"/>
<accession>A0AAJ7JA93</accession>
<protein>
    <submittedName>
        <fullName evidence="3">Uncharacterized protein LOC108630075</fullName>
    </submittedName>
</protein>
<dbReference type="SUPFAM" id="SSF56672">
    <property type="entry name" value="DNA/RNA polymerases"/>
    <property type="match status" value="1"/>
</dbReference>
<evidence type="ECO:0000259" key="1">
    <source>
        <dbReference type="PROSITE" id="PS50879"/>
    </source>
</evidence>
<dbReference type="GeneID" id="108630075"/>